<sequence>MESFSSDAHTHVEPERSSVMPVVPAPFTVRWDRTAFAVLGLVALLTAGVAGGLSVFGMGSAAVAWTALGVFIAVLAGLRMLVVRDQGRRRALLAEAGNRATADAQAPDVSGAGDRESVLFDRTVGAEPAPTQKPLTAAELRSAALRVAARGAADAKLAHTQTLADGSAEAQTWDPVEVPVPGYVTAARAASQAEPLVVPAVPRSAGTSIKADQAGMGFAVAQNGIVAPVVVEGGKSEFPKRYALNNLDDVLQRRRA</sequence>
<accession>A0ABV8R0F9</accession>
<evidence type="ECO:0000313" key="3">
    <source>
        <dbReference type="Proteomes" id="UP001595773"/>
    </source>
</evidence>
<keyword evidence="1" id="KW-0812">Transmembrane</keyword>
<proteinExistence type="predicted"/>
<protein>
    <recommendedName>
        <fullName evidence="4">Integral membrane protein</fullName>
    </recommendedName>
</protein>
<evidence type="ECO:0000256" key="1">
    <source>
        <dbReference type="SAM" id="Phobius"/>
    </source>
</evidence>
<organism evidence="2 3">
    <name type="scientific">Arthrobacter cryoconiti</name>
    <dbReference type="NCBI Taxonomy" id="748907"/>
    <lineage>
        <taxon>Bacteria</taxon>
        <taxon>Bacillati</taxon>
        <taxon>Actinomycetota</taxon>
        <taxon>Actinomycetes</taxon>
        <taxon>Micrococcales</taxon>
        <taxon>Micrococcaceae</taxon>
        <taxon>Arthrobacter</taxon>
    </lineage>
</organism>
<evidence type="ECO:0000313" key="2">
    <source>
        <dbReference type="EMBL" id="MFC4265601.1"/>
    </source>
</evidence>
<keyword evidence="3" id="KW-1185">Reference proteome</keyword>
<keyword evidence="1" id="KW-0472">Membrane</keyword>
<gene>
    <name evidence="2" type="ORF">ACFOW9_08305</name>
</gene>
<dbReference type="EMBL" id="JBHSCQ010000009">
    <property type="protein sequence ID" value="MFC4265601.1"/>
    <property type="molecule type" value="Genomic_DNA"/>
</dbReference>
<name>A0ABV8R0F9_9MICC</name>
<dbReference type="Proteomes" id="UP001595773">
    <property type="component" value="Unassembled WGS sequence"/>
</dbReference>
<comment type="caution">
    <text evidence="2">The sequence shown here is derived from an EMBL/GenBank/DDBJ whole genome shotgun (WGS) entry which is preliminary data.</text>
</comment>
<feature type="transmembrane region" description="Helical" evidence="1">
    <location>
        <begin position="35"/>
        <end position="56"/>
    </location>
</feature>
<keyword evidence="1" id="KW-1133">Transmembrane helix</keyword>
<dbReference type="RefSeq" id="WP_230068225.1">
    <property type="nucleotide sequence ID" value="NZ_BAABLL010000007.1"/>
</dbReference>
<evidence type="ECO:0008006" key="4">
    <source>
        <dbReference type="Google" id="ProtNLM"/>
    </source>
</evidence>
<reference evidence="3" key="1">
    <citation type="journal article" date="2019" name="Int. J. Syst. Evol. Microbiol.">
        <title>The Global Catalogue of Microorganisms (GCM) 10K type strain sequencing project: providing services to taxonomists for standard genome sequencing and annotation.</title>
        <authorList>
            <consortium name="The Broad Institute Genomics Platform"/>
            <consortium name="The Broad Institute Genome Sequencing Center for Infectious Disease"/>
            <person name="Wu L."/>
            <person name="Ma J."/>
        </authorList>
    </citation>
    <scope>NUCLEOTIDE SEQUENCE [LARGE SCALE GENOMIC DNA]</scope>
    <source>
        <strain evidence="3">CGMCC 1.10698</strain>
    </source>
</reference>
<feature type="transmembrane region" description="Helical" evidence="1">
    <location>
        <begin position="62"/>
        <end position="82"/>
    </location>
</feature>